<name>A0ABN9R8A5_9DINO</name>
<accession>A0ABN9R8A5</accession>
<feature type="non-terminal residue" evidence="1">
    <location>
        <position position="158"/>
    </location>
</feature>
<dbReference type="EMBL" id="CAUYUJ010005463">
    <property type="protein sequence ID" value="CAK0813746.1"/>
    <property type="molecule type" value="Genomic_DNA"/>
</dbReference>
<feature type="non-terminal residue" evidence="1">
    <location>
        <position position="1"/>
    </location>
</feature>
<proteinExistence type="predicted"/>
<gene>
    <name evidence="1" type="ORF">PCOR1329_LOCUS17564</name>
</gene>
<comment type="caution">
    <text evidence="1">The sequence shown here is derived from an EMBL/GenBank/DDBJ whole genome shotgun (WGS) entry which is preliminary data.</text>
</comment>
<evidence type="ECO:0000313" key="2">
    <source>
        <dbReference type="Proteomes" id="UP001189429"/>
    </source>
</evidence>
<keyword evidence="2" id="KW-1185">Reference proteome</keyword>
<sequence>ARVVRPFPINLPHEYFASAAAARPEHWNPDGYDAENIPEALYQHPVYTTHGRKAVPLGYYSDGVPFTKKDTFICIYMSNGLTQSRLRNYMEFSDEFGGLAIKEYCPLFNLRRGCRLLEKGQVHDTHNLDGLSFPVELFFFDALNHMGLNLLCPLMDII</sequence>
<evidence type="ECO:0000313" key="1">
    <source>
        <dbReference type="EMBL" id="CAK0813746.1"/>
    </source>
</evidence>
<reference evidence="1" key="1">
    <citation type="submission" date="2023-10" db="EMBL/GenBank/DDBJ databases">
        <authorList>
            <person name="Chen Y."/>
            <person name="Shah S."/>
            <person name="Dougan E. K."/>
            <person name="Thang M."/>
            <person name="Chan C."/>
        </authorList>
    </citation>
    <scope>NUCLEOTIDE SEQUENCE [LARGE SCALE GENOMIC DNA]</scope>
</reference>
<protein>
    <submittedName>
        <fullName evidence="1">Uncharacterized protein</fullName>
    </submittedName>
</protein>
<organism evidence="1 2">
    <name type="scientific">Prorocentrum cordatum</name>
    <dbReference type="NCBI Taxonomy" id="2364126"/>
    <lineage>
        <taxon>Eukaryota</taxon>
        <taxon>Sar</taxon>
        <taxon>Alveolata</taxon>
        <taxon>Dinophyceae</taxon>
        <taxon>Prorocentrales</taxon>
        <taxon>Prorocentraceae</taxon>
        <taxon>Prorocentrum</taxon>
    </lineage>
</organism>
<dbReference type="Proteomes" id="UP001189429">
    <property type="component" value="Unassembled WGS sequence"/>
</dbReference>